<name>A0A164Q8G0_9AGAM</name>
<dbReference type="Proteomes" id="UP000076722">
    <property type="component" value="Unassembled WGS sequence"/>
</dbReference>
<proteinExistence type="predicted"/>
<evidence type="ECO:0000313" key="2">
    <source>
        <dbReference type="EMBL" id="KZS89426.1"/>
    </source>
</evidence>
<organism evidence="2 3">
    <name type="scientific">Sistotremastrum niveocremeum HHB9708</name>
    <dbReference type="NCBI Taxonomy" id="1314777"/>
    <lineage>
        <taxon>Eukaryota</taxon>
        <taxon>Fungi</taxon>
        <taxon>Dikarya</taxon>
        <taxon>Basidiomycota</taxon>
        <taxon>Agaricomycotina</taxon>
        <taxon>Agaricomycetes</taxon>
        <taxon>Sistotremastrales</taxon>
        <taxon>Sistotremastraceae</taxon>
        <taxon>Sertulicium</taxon>
        <taxon>Sertulicium niveocremeum</taxon>
    </lineage>
</organism>
<accession>A0A164Q8G0</accession>
<evidence type="ECO:0000313" key="3">
    <source>
        <dbReference type="Proteomes" id="UP000076722"/>
    </source>
</evidence>
<dbReference type="OrthoDB" id="539213at2759"/>
<dbReference type="EMBL" id="KV419428">
    <property type="protein sequence ID" value="KZS89426.1"/>
    <property type="molecule type" value="Genomic_DNA"/>
</dbReference>
<dbReference type="PANTHER" id="PTHR43558">
    <property type="entry name" value="REDUCTASE, PUTATIVE (AFU_ORTHOLOGUE AFUA_3G10540)-RELATED"/>
    <property type="match status" value="1"/>
</dbReference>
<reference evidence="2 3" key="1">
    <citation type="journal article" date="2016" name="Mol. Biol. Evol.">
        <title>Comparative Genomics of Early-Diverging Mushroom-Forming Fungi Provides Insights into the Origins of Lignocellulose Decay Capabilities.</title>
        <authorList>
            <person name="Nagy L.G."/>
            <person name="Riley R."/>
            <person name="Tritt A."/>
            <person name="Adam C."/>
            <person name="Daum C."/>
            <person name="Floudas D."/>
            <person name="Sun H."/>
            <person name="Yadav J.S."/>
            <person name="Pangilinan J."/>
            <person name="Larsson K.H."/>
            <person name="Matsuura K."/>
            <person name="Barry K."/>
            <person name="Labutti K."/>
            <person name="Kuo R."/>
            <person name="Ohm R.A."/>
            <person name="Bhattacharya S.S."/>
            <person name="Shirouzu T."/>
            <person name="Yoshinaga Y."/>
            <person name="Martin F.M."/>
            <person name="Grigoriev I.V."/>
            <person name="Hibbett D.S."/>
        </authorList>
    </citation>
    <scope>NUCLEOTIDE SEQUENCE [LARGE SCALE GENOMIC DNA]</scope>
    <source>
        <strain evidence="2 3">HHB9708</strain>
    </source>
</reference>
<feature type="region of interest" description="Disordered" evidence="1">
    <location>
        <begin position="1"/>
        <end position="22"/>
    </location>
</feature>
<sequence>MPFADSTRISAHASSEFGDRDTSETLAQINEMTGSSEGGEWQEVRGALTSIESDLRRPILESDTISYADLVITRLNASSAGAVDATGRDVDEWILKNERWLRSSNGLHWSCGLVKIQDFSGMFRSPSSDSSAITIVRPESMSGHNILDLKRAARIRLQPSASDFAKSFHHITQGVLKGVDWNNLFVAGGIVLGTLLSPPDVAIVSQITSDSEFTKSDIDLYIYGLGPVAACQKIKEVYDIIQSNLGPDVPILVVRNSKTITFFAKYPIRRIQIVLKLVKNPKDVLLNFDLDICAIGFDGEEVFMLPRAVRALETGYNVFTMDLIHGHFLGDRRASQQDRIFKYANRGYGIRILPSYVDALRSHDLGVFGVLGSPPFRMQDIDTIAKTSKQWVSRLIDRYVKWGHTTTPTVVPSPISQGIRESWSRETIPVFTHAMLESRKQIKSDFWSPRSCLSGFALLMRHVALWERGVKGHIRLEEDIWASQVYSASTADGYSYYDTPKYPWDDSFTLDGFVAHIDAYNTALVNAMHHDNASGVSPTHRVSFDRLAKMGIRMTYASDVSLILDSSHNIVVPIFLSEMCVHLINRTVWEALCHAGVENPQLPLRVIDSCMVHERELVEEINEHGNAGQVSIPVAWTLDSISMWQQIDRRIDEIFELIWASYRSLRRSFISHDVRISFEERLLAIVTGSPRSPSLGHQNEHTAFVKWVNTDPLDDQGNYGVMGEGWSHDTDSDKEGSENDFGSEADTEDNA</sequence>
<protein>
    <submittedName>
        <fullName evidence="2">Uncharacterized protein</fullName>
    </submittedName>
</protein>
<feature type="compositionally biased region" description="Basic and acidic residues" evidence="1">
    <location>
        <begin position="726"/>
        <end position="737"/>
    </location>
</feature>
<dbReference type="InterPro" id="IPR053354">
    <property type="entry name" value="MGDG_epimerase"/>
</dbReference>
<dbReference type="PANTHER" id="PTHR43558:SF6">
    <property type="entry name" value="REDUCTASE, PUTATIVE (AFU_ORTHOLOGUE AFUA_3G10540)-RELATED"/>
    <property type="match status" value="1"/>
</dbReference>
<keyword evidence="3" id="KW-1185">Reference proteome</keyword>
<dbReference type="STRING" id="1314777.A0A164Q8G0"/>
<evidence type="ECO:0000256" key="1">
    <source>
        <dbReference type="SAM" id="MobiDB-lite"/>
    </source>
</evidence>
<gene>
    <name evidence="2" type="ORF">SISNIDRAFT_469445</name>
</gene>
<feature type="compositionally biased region" description="Acidic residues" evidence="1">
    <location>
        <begin position="741"/>
        <end position="751"/>
    </location>
</feature>
<dbReference type="AlphaFoldDB" id="A0A164Q8G0"/>
<feature type="region of interest" description="Disordered" evidence="1">
    <location>
        <begin position="718"/>
        <end position="751"/>
    </location>
</feature>